<evidence type="ECO:0000313" key="2">
    <source>
        <dbReference type="EMBL" id="KAK5899908.1"/>
    </source>
</evidence>
<organism evidence="2 3">
    <name type="scientific">Champsocephalus esox</name>
    <name type="common">pike icefish</name>
    <dbReference type="NCBI Taxonomy" id="159716"/>
    <lineage>
        <taxon>Eukaryota</taxon>
        <taxon>Metazoa</taxon>
        <taxon>Chordata</taxon>
        <taxon>Craniata</taxon>
        <taxon>Vertebrata</taxon>
        <taxon>Euteleostomi</taxon>
        <taxon>Actinopterygii</taxon>
        <taxon>Neopterygii</taxon>
        <taxon>Teleostei</taxon>
        <taxon>Neoteleostei</taxon>
        <taxon>Acanthomorphata</taxon>
        <taxon>Eupercaria</taxon>
        <taxon>Perciformes</taxon>
        <taxon>Notothenioidei</taxon>
        <taxon>Channichthyidae</taxon>
        <taxon>Champsocephalus</taxon>
    </lineage>
</organism>
<accession>A0AAN8CE65</accession>
<feature type="transmembrane region" description="Helical" evidence="1">
    <location>
        <begin position="29"/>
        <end position="48"/>
    </location>
</feature>
<gene>
    <name evidence="2" type="ORF">CesoFtcFv8_009335</name>
</gene>
<dbReference type="AlphaFoldDB" id="A0AAN8CE65"/>
<sequence length="87" mass="9761">MNLNGSGLRSFSSLLCHLSSSSVVLGLGHASWVLEMFFLSFCMAALWVSQNQKMMAEEGEQKPFQWNGLAEWKQTLMDVRVGMAGWM</sequence>
<proteinExistence type="predicted"/>
<protein>
    <submittedName>
        <fullName evidence="2">Uncharacterized protein</fullName>
    </submittedName>
</protein>
<keyword evidence="1" id="KW-0812">Transmembrane</keyword>
<evidence type="ECO:0000256" key="1">
    <source>
        <dbReference type="SAM" id="Phobius"/>
    </source>
</evidence>
<dbReference type="EMBL" id="JAULUE010002052">
    <property type="protein sequence ID" value="KAK5899908.1"/>
    <property type="molecule type" value="Genomic_DNA"/>
</dbReference>
<keyword evidence="3" id="KW-1185">Reference proteome</keyword>
<comment type="caution">
    <text evidence="2">The sequence shown here is derived from an EMBL/GenBank/DDBJ whole genome shotgun (WGS) entry which is preliminary data.</text>
</comment>
<evidence type="ECO:0000313" key="3">
    <source>
        <dbReference type="Proteomes" id="UP001335648"/>
    </source>
</evidence>
<keyword evidence="1" id="KW-1133">Transmembrane helix</keyword>
<reference evidence="2 3" key="1">
    <citation type="journal article" date="2023" name="Mol. Biol. Evol.">
        <title>Genomics of Secondarily Temperate Adaptation in the Only Non-Antarctic Icefish.</title>
        <authorList>
            <person name="Rivera-Colon A.G."/>
            <person name="Rayamajhi N."/>
            <person name="Minhas B.F."/>
            <person name="Madrigal G."/>
            <person name="Bilyk K.T."/>
            <person name="Yoon V."/>
            <person name="Hune M."/>
            <person name="Gregory S."/>
            <person name="Cheng C.H.C."/>
            <person name="Catchen J.M."/>
        </authorList>
    </citation>
    <scope>NUCLEOTIDE SEQUENCE [LARGE SCALE GENOMIC DNA]</scope>
    <source>
        <strain evidence="2">JC2023a</strain>
    </source>
</reference>
<keyword evidence="1" id="KW-0472">Membrane</keyword>
<dbReference type="Proteomes" id="UP001335648">
    <property type="component" value="Unassembled WGS sequence"/>
</dbReference>
<name>A0AAN8CE65_9TELE</name>